<feature type="transmembrane region" description="Helical" evidence="1">
    <location>
        <begin position="69"/>
        <end position="89"/>
    </location>
</feature>
<evidence type="ECO:0000313" key="2">
    <source>
        <dbReference type="EMBL" id="CAL6005591.1"/>
    </source>
</evidence>
<sequence length="109" mass="12408">MNFLIVAFKIDLDRIFIPQSSSVHTHIIYPQTKIIKQILTLNILIKQLSVQTSAPLFLTLFSIGSPPTLFGSVFPLLLFTFARVTVLFSSNSSIFSIWKTVYFAQKQLR</sequence>
<keyword evidence="1" id="KW-0472">Membrane</keyword>
<name>A0ABP1HZ99_9EUKA</name>
<proteinExistence type="predicted"/>
<keyword evidence="1" id="KW-0812">Transmembrane</keyword>
<evidence type="ECO:0000313" key="3">
    <source>
        <dbReference type="Proteomes" id="UP001642409"/>
    </source>
</evidence>
<gene>
    <name evidence="2" type="ORF">HINF_LOCUS19517</name>
</gene>
<feature type="transmembrane region" description="Helical" evidence="1">
    <location>
        <begin position="43"/>
        <end position="63"/>
    </location>
</feature>
<reference evidence="2 3" key="1">
    <citation type="submission" date="2024-07" db="EMBL/GenBank/DDBJ databases">
        <authorList>
            <person name="Akdeniz Z."/>
        </authorList>
    </citation>
    <scope>NUCLEOTIDE SEQUENCE [LARGE SCALE GENOMIC DNA]</scope>
</reference>
<comment type="caution">
    <text evidence="2">The sequence shown here is derived from an EMBL/GenBank/DDBJ whole genome shotgun (WGS) entry which is preliminary data.</text>
</comment>
<keyword evidence="3" id="KW-1185">Reference proteome</keyword>
<organism evidence="2 3">
    <name type="scientific">Hexamita inflata</name>
    <dbReference type="NCBI Taxonomy" id="28002"/>
    <lineage>
        <taxon>Eukaryota</taxon>
        <taxon>Metamonada</taxon>
        <taxon>Diplomonadida</taxon>
        <taxon>Hexamitidae</taxon>
        <taxon>Hexamitinae</taxon>
        <taxon>Hexamita</taxon>
    </lineage>
</organism>
<dbReference type="EMBL" id="CAXDID020000051">
    <property type="protein sequence ID" value="CAL6005591.1"/>
    <property type="molecule type" value="Genomic_DNA"/>
</dbReference>
<evidence type="ECO:0000256" key="1">
    <source>
        <dbReference type="SAM" id="Phobius"/>
    </source>
</evidence>
<protein>
    <submittedName>
        <fullName evidence="2">Hypothetical_protein</fullName>
    </submittedName>
</protein>
<accession>A0ABP1HZ99</accession>
<dbReference type="Proteomes" id="UP001642409">
    <property type="component" value="Unassembled WGS sequence"/>
</dbReference>
<keyword evidence="1" id="KW-1133">Transmembrane helix</keyword>